<dbReference type="GO" id="GO:0046854">
    <property type="term" value="P:phosphatidylinositol phosphate biosynthetic process"/>
    <property type="evidence" value="ECO:0007669"/>
    <property type="project" value="TreeGrafter"/>
</dbReference>
<evidence type="ECO:0000256" key="14">
    <source>
        <dbReference type="SAM" id="MobiDB-lite"/>
    </source>
</evidence>
<evidence type="ECO:0000313" key="18">
    <source>
        <dbReference type="Proteomes" id="UP000327013"/>
    </source>
</evidence>
<evidence type="ECO:0000259" key="16">
    <source>
        <dbReference type="PROSITE" id="PS51455"/>
    </source>
</evidence>
<dbReference type="PANTHER" id="PTHR45748:SF14">
    <property type="entry name" value="1-PHOSPHATIDYLINOSITOL-3-PHOSPHATE 5-KINASE FAB1C-RELATED"/>
    <property type="match status" value="1"/>
</dbReference>
<feature type="compositionally biased region" description="Low complexity" evidence="14">
    <location>
        <begin position="236"/>
        <end position="245"/>
    </location>
</feature>
<name>A0A5N6R1I5_9ROSI</name>
<dbReference type="InterPro" id="IPR002498">
    <property type="entry name" value="PInositol-4-P-4/5-kinase_core"/>
</dbReference>
<keyword evidence="13" id="KW-0175">Coiled coil</keyword>
<proteinExistence type="predicted"/>
<keyword evidence="4 12" id="KW-0547">Nucleotide-binding</keyword>
<dbReference type="CDD" id="cd17300">
    <property type="entry name" value="PIPKc_PIKfyve"/>
    <property type="match status" value="1"/>
</dbReference>
<feature type="compositionally biased region" description="Polar residues" evidence="14">
    <location>
        <begin position="790"/>
        <end position="804"/>
    </location>
</feature>
<dbReference type="InterPro" id="IPR044769">
    <property type="entry name" value="PIKfyve_PIPKc"/>
</dbReference>
<protein>
    <recommendedName>
        <fullName evidence="1">1-phosphatidylinositol-3-phosphate 5-kinase</fullName>
        <ecNumber evidence="1">2.7.1.150</ecNumber>
    </recommendedName>
    <alternativeName>
        <fullName evidence="10">Phosphatidylinositol 3-phosphate 5-kinase type III</fullName>
    </alternativeName>
</protein>
<sequence>MGITDSSLLDLIQKVRCWISWVASEQPCLSRNFEMSDKACKICCECKTSLTEISDRYHCQSCGGWFCGKCIRGYEFVVVESDGVKSNVGEGGRGTIKSCKSCSNGGRKLSEKVHPSASPQESPRESPEPPSPCFSGERISCSMNSVSSHSDHLAHYLETREYGYSPHAMTSRSMSSFSGHPSPVSARHSPCRSDEDEAEDSGKQFFSPSSEYCRDNSDIESSSLSSRRDFYCCRSVGSSPSDSPSRINFTSSRAGHSVQQGQEGSPISQNDGPFNQETMAVLRKPDLGSEDPDNNDDCSDDLSIFRSQYEKSQRPLDFENNGHIWFPPPPDDENDEAESNFFSYDDEDDDIGDSGAMFSSSSSLSSIFPAKEKQNEGNKEPLRAVVQGHFRALVSQLLQGEGIKVGKENGAEDWLDIVTSIAWQAANFVKPDTSRGGSMDPVAYVKVKCVASGSPSESTLIKGVVCTKNIKHKRMTSQYKNPRLLLLGGALEYQKVPNQLASFDTLLQQENDHLKVIISKIEALRPNVLLVEKSVSSYAQEYLLAKEISLVLNVKRSLLERIARCTGAHITPSVDNISTARLGHCELFRVDRVSEELESTNQFNKKPSKTLMFFEGCPRRLGCTVLLKGICREELKKVKPVVQYAVFAAYHLSLETSFLADEGASLPKMTLKHSISVPEGTTTDIVISAVSNSLASTSCQAVADGSVQNEEVVALNLELEGLKLLSRNLDTVHPLSIGSMNCKVGNAPSDACYDDLASSVGLESCFSNLCMDLKGCTPLPSVIINLSQPEPQESVAQEDGQTGEMNELRKSERVDDKEISSEYFSGTETHQNILVSFSSHCVRKGTVCERSRLLRIKFYGCFDKPLGRYLRDDLFDQTSCCRSCKEPAEAHILCYTHQQGNLTINVRCLPSLKLPGEQDGKIWMWHRCLRCAQVDGVPPATRRVVMSDAAWGLSFGKFLELSFSNHATANRVAPCGHSLQRDCLRFYGFGSMVAFFRYSPIDILSVRLPPSVLDFNGNLQHEFTRKEAVELVGKMETLFAEISDVLDSLEEKCKSFGHEWSDTNELQDHIMELKDLLKKERNDYNGLLQLAIMESSQSGQMAVDILELNRLRRSLLVGSHVWDRQLYSLDSLLKKSSISKTSQGNALYAQLKELKSDSSYKDGSNVDFVHEEDNSKSSKLQEPPGNDLQLENDEPNLPPIELHIAEDNILTARHHNREEEIHSDGEATVKKTLSKSLSSHVSNLSERIDSAWTGTNQLVMNAQPLHTSHADGLQDGCERQVSQTDNPPCRRLMMPMRVHSFDSALRVQERIRKGLPPSSLHLSTLRSFHASGDYRSMVRDPVSSMTRTHSQMLPQEIQNLNSILGSTTSFLSSASQIAEGARLLLPQTGHSDIVIAVYDNEPTSIISYALSSKEYDDWVANKLNEHEGSWSPHERNKEDSAASTISAWQSFGSVEFDYIHYGSYGSEDASSSVGTLFKDPKRSPHLTISFGDESSTAGGKLKFSVTCYFAKQFDALRKKCCPSEVDFVRSLSRCRRWSAQGGKSNVYFAKSLDERFIIKQVTKTELDSFADFAPEYFKYLTDSLSSGSPTCLAKILGIYQVSVKHVKGGKETKMDLMVMENLFFRRGISRVYDLKGSSRSRYNSDTSGTNKVLLDMNLLETLRTKPIFLGSKAKRSLERAVWNDTSFLASVDVMDYSLLVGVDDERKELVLGIIDFMRQYTWDKHLETWVKASGILGGPKNASPTIISPKQYKKRFRKAMTTYFLTVPDQWPS</sequence>
<feature type="region of interest" description="Disordered" evidence="14">
    <location>
        <begin position="790"/>
        <end position="810"/>
    </location>
</feature>
<feature type="region of interest" description="Disordered" evidence="14">
    <location>
        <begin position="1158"/>
        <end position="1198"/>
    </location>
</feature>
<feature type="region of interest" description="Disordered" evidence="14">
    <location>
        <begin position="169"/>
        <end position="221"/>
    </location>
</feature>
<dbReference type="Pfam" id="PF00118">
    <property type="entry name" value="Cpn60_TCP1"/>
    <property type="match status" value="1"/>
</dbReference>
<dbReference type="InterPro" id="IPR027409">
    <property type="entry name" value="GroEL-like_apical_dom_sf"/>
</dbReference>
<reference evidence="17 18" key="1">
    <citation type="submission" date="2019-06" db="EMBL/GenBank/DDBJ databases">
        <title>A chromosomal-level reference genome of Carpinus fangiana (Coryloideae, Betulaceae).</title>
        <authorList>
            <person name="Yang X."/>
            <person name="Wang Z."/>
            <person name="Zhang L."/>
            <person name="Hao G."/>
            <person name="Liu J."/>
            <person name="Yang Y."/>
        </authorList>
    </citation>
    <scope>NUCLEOTIDE SEQUENCE [LARGE SCALE GENOMIC DNA]</scope>
    <source>
        <strain evidence="17">Cfa_2016G</strain>
        <tissue evidence="17">Leaf</tissue>
    </source>
</reference>
<dbReference type="InterPro" id="IPR002423">
    <property type="entry name" value="Cpn60/GroEL/TCP-1"/>
</dbReference>
<evidence type="ECO:0000256" key="1">
    <source>
        <dbReference type="ARBA" id="ARBA00012009"/>
    </source>
</evidence>
<dbReference type="Gene3D" id="3.30.810.10">
    <property type="entry name" value="2-Layer Sandwich"/>
    <property type="match status" value="1"/>
</dbReference>
<dbReference type="GO" id="GO:0005524">
    <property type="term" value="F:ATP binding"/>
    <property type="evidence" value="ECO:0007669"/>
    <property type="project" value="UniProtKB-UniRule"/>
</dbReference>
<keyword evidence="6 12" id="KW-0418">Kinase</keyword>
<evidence type="ECO:0000256" key="6">
    <source>
        <dbReference type="ARBA" id="ARBA00022777"/>
    </source>
</evidence>
<keyword evidence="5 11" id="KW-0863">Zinc-finger</keyword>
<evidence type="ECO:0000256" key="10">
    <source>
        <dbReference type="ARBA" id="ARBA00077223"/>
    </source>
</evidence>
<feature type="compositionally biased region" description="Polar residues" evidence="14">
    <location>
        <begin position="246"/>
        <end position="274"/>
    </location>
</feature>
<dbReference type="Gene3D" id="3.50.7.10">
    <property type="entry name" value="GroEL"/>
    <property type="match status" value="1"/>
</dbReference>
<dbReference type="FunFam" id="3.30.810.10:FF:000001">
    <property type="entry name" value="1-phosphatidylinositol 3-phosphate 5-kinase FAB1"/>
    <property type="match status" value="1"/>
</dbReference>
<evidence type="ECO:0000256" key="7">
    <source>
        <dbReference type="ARBA" id="ARBA00022833"/>
    </source>
</evidence>
<dbReference type="Proteomes" id="UP000327013">
    <property type="component" value="Chromosome 3"/>
</dbReference>
<dbReference type="GO" id="GO:0000285">
    <property type="term" value="F:1-phosphatidylinositol-3-phosphate 5-kinase activity"/>
    <property type="evidence" value="ECO:0007669"/>
    <property type="project" value="UniProtKB-EC"/>
</dbReference>
<dbReference type="FunFam" id="3.50.7.10:FF:000007">
    <property type="entry name" value="1-phosphatidylinositol 3-phosphate 5-kinase isoform X1"/>
    <property type="match status" value="1"/>
</dbReference>
<evidence type="ECO:0000313" key="17">
    <source>
        <dbReference type="EMBL" id="KAE8022832.1"/>
    </source>
</evidence>
<evidence type="ECO:0000256" key="4">
    <source>
        <dbReference type="ARBA" id="ARBA00022741"/>
    </source>
</evidence>
<dbReference type="SMART" id="SM00330">
    <property type="entry name" value="PIPKc"/>
    <property type="match status" value="1"/>
</dbReference>
<dbReference type="PROSITE" id="PS51455">
    <property type="entry name" value="PIPK"/>
    <property type="match status" value="1"/>
</dbReference>
<evidence type="ECO:0000256" key="13">
    <source>
        <dbReference type="SAM" id="Coils"/>
    </source>
</evidence>
<dbReference type="SUPFAM" id="SSF56104">
    <property type="entry name" value="SAICAR synthase-like"/>
    <property type="match status" value="1"/>
</dbReference>
<keyword evidence="3" id="KW-0479">Metal-binding</keyword>
<dbReference type="InterPro" id="IPR011011">
    <property type="entry name" value="Znf_FYVE_PHD"/>
</dbReference>
<evidence type="ECO:0000256" key="9">
    <source>
        <dbReference type="ARBA" id="ARBA00023464"/>
    </source>
</evidence>
<feature type="domain" description="PIPK" evidence="16">
    <location>
        <begin position="1444"/>
        <end position="1764"/>
    </location>
</feature>
<feature type="region of interest" description="Disordered" evidence="14">
    <location>
        <begin position="236"/>
        <end position="274"/>
    </location>
</feature>
<dbReference type="PANTHER" id="PTHR45748">
    <property type="entry name" value="1-PHOSPHATIDYLINOSITOL 3-PHOSPHATE 5-KINASE-RELATED"/>
    <property type="match status" value="1"/>
</dbReference>
<evidence type="ECO:0000256" key="5">
    <source>
        <dbReference type="ARBA" id="ARBA00022771"/>
    </source>
</evidence>
<dbReference type="InterPro" id="IPR017455">
    <property type="entry name" value="Znf_FYVE-rel"/>
</dbReference>
<evidence type="ECO:0000256" key="2">
    <source>
        <dbReference type="ARBA" id="ARBA00022679"/>
    </source>
</evidence>
<dbReference type="EMBL" id="CM017323">
    <property type="protein sequence ID" value="KAE8022832.1"/>
    <property type="molecule type" value="Genomic_DNA"/>
</dbReference>
<feature type="coiled-coil region" evidence="13">
    <location>
        <begin position="1063"/>
        <end position="1090"/>
    </location>
</feature>
<evidence type="ECO:0000259" key="15">
    <source>
        <dbReference type="PROSITE" id="PS50178"/>
    </source>
</evidence>
<keyword evidence="8 12" id="KW-0067">ATP-binding</keyword>
<dbReference type="InterPro" id="IPR013083">
    <property type="entry name" value="Znf_RING/FYVE/PHD"/>
</dbReference>
<evidence type="ECO:0000256" key="11">
    <source>
        <dbReference type="PROSITE-ProRule" id="PRU00091"/>
    </source>
</evidence>
<dbReference type="FunFam" id="3.30.800.10:FF:000010">
    <property type="entry name" value="Putative 1-phosphatidylinositol-3-phosphate 5-kinase FAB1C"/>
    <property type="match status" value="1"/>
</dbReference>
<dbReference type="Gene3D" id="3.30.40.10">
    <property type="entry name" value="Zinc/RING finger domain, C3HC4 (zinc finger)"/>
    <property type="match status" value="1"/>
</dbReference>
<accession>A0A5N6R1I5</accession>
<dbReference type="PROSITE" id="PS50178">
    <property type="entry name" value="ZF_FYVE"/>
    <property type="match status" value="1"/>
</dbReference>
<evidence type="ECO:0000256" key="8">
    <source>
        <dbReference type="ARBA" id="ARBA00022840"/>
    </source>
</evidence>
<dbReference type="SUPFAM" id="SSF57903">
    <property type="entry name" value="FYVE/PHD zinc finger"/>
    <property type="match status" value="1"/>
</dbReference>
<keyword evidence="7" id="KW-0862">Zinc</keyword>
<dbReference type="CDD" id="cd03334">
    <property type="entry name" value="Fab1_TCP"/>
    <property type="match status" value="1"/>
</dbReference>
<dbReference type="SUPFAM" id="SSF52029">
    <property type="entry name" value="GroEL apical domain-like"/>
    <property type="match status" value="1"/>
</dbReference>
<dbReference type="GO" id="GO:0008270">
    <property type="term" value="F:zinc ion binding"/>
    <property type="evidence" value="ECO:0007669"/>
    <property type="project" value="UniProtKB-KW"/>
</dbReference>
<organism evidence="17 18">
    <name type="scientific">Carpinus fangiana</name>
    <dbReference type="NCBI Taxonomy" id="176857"/>
    <lineage>
        <taxon>Eukaryota</taxon>
        <taxon>Viridiplantae</taxon>
        <taxon>Streptophyta</taxon>
        <taxon>Embryophyta</taxon>
        <taxon>Tracheophyta</taxon>
        <taxon>Spermatophyta</taxon>
        <taxon>Magnoliopsida</taxon>
        <taxon>eudicotyledons</taxon>
        <taxon>Gunneridae</taxon>
        <taxon>Pentapetalae</taxon>
        <taxon>rosids</taxon>
        <taxon>fabids</taxon>
        <taxon>Fagales</taxon>
        <taxon>Betulaceae</taxon>
        <taxon>Carpinus</taxon>
    </lineage>
</organism>
<keyword evidence="18" id="KW-1185">Reference proteome</keyword>
<dbReference type="OrthoDB" id="158357at2759"/>
<dbReference type="Pfam" id="PF01504">
    <property type="entry name" value="PIP5K"/>
    <property type="match status" value="1"/>
</dbReference>
<dbReference type="GO" id="GO:0010008">
    <property type="term" value="C:endosome membrane"/>
    <property type="evidence" value="ECO:0007669"/>
    <property type="project" value="TreeGrafter"/>
</dbReference>
<dbReference type="EC" id="2.7.1.150" evidence="1"/>
<evidence type="ECO:0000256" key="3">
    <source>
        <dbReference type="ARBA" id="ARBA00022723"/>
    </source>
</evidence>
<evidence type="ECO:0000256" key="12">
    <source>
        <dbReference type="PROSITE-ProRule" id="PRU00781"/>
    </source>
</evidence>
<dbReference type="InterPro" id="IPR027484">
    <property type="entry name" value="PInositol-4-P-5-kinase_N"/>
</dbReference>
<dbReference type="InterPro" id="IPR027483">
    <property type="entry name" value="PInositol-4-P-4/5-kinase_C_sf"/>
</dbReference>
<feature type="domain" description="FYVE-type" evidence="15">
    <location>
        <begin position="37"/>
        <end position="102"/>
    </location>
</feature>
<comment type="subunit">
    <text evidence="9">Component of the PI(3,5)P2 regulatory complex at least composed of ATG18, SAC/FIG4, FAB1 and VAC14.</text>
</comment>
<feature type="compositionally biased region" description="Polar residues" evidence="14">
    <location>
        <begin position="169"/>
        <end position="179"/>
    </location>
</feature>
<dbReference type="Gene3D" id="3.30.800.10">
    <property type="entry name" value="Phosphatidylinositol Phosphate Kinase II Beta"/>
    <property type="match status" value="1"/>
</dbReference>
<feature type="region of interest" description="Disordered" evidence="14">
    <location>
        <begin position="101"/>
        <end position="133"/>
    </location>
</feature>
<keyword evidence="2 12" id="KW-0808">Transferase</keyword>
<gene>
    <name evidence="17" type="ORF">FH972_008601</name>
</gene>